<sequence>MESTTISGQFTVKLNPIGGYATGQDGVNLGRMSIDKQFSGPLEATSQGEMLSAMTATQGSAGYVAIEQVVGSLEGKQGSFVLQHFGTMDKGADRLILEVVPDSGAGELEGISGKMAIRIESGIHHYDFEYQLTD</sequence>
<organism evidence="1 3">
    <name type="scientific">Pseudoalteromonas lipolytica</name>
    <dbReference type="NCBI Taxonomy" id="570156"/>
    <lineage>
        <taxon>Bacteria</taxon>
        <taxon>Pseudomonadati</taxon>
        <taxon>Pseudomonadota</taxon>
        <taxon>Gammaproteobacteria</taxon>
        <taxon>Alteromonadales</taxon>
        <taxon>Pseudoalteromonadaceae</taxon>
        <taxon>Pseudoalteromonas</taxon>
    </lineage>
</organism>
<protein>
    <submittedName>
        <fullName evidence="2">DUF3224 domain-containing protein</fullName>
    </submittedName>
</protein>
<dbReference type="Proteomes" id="UP000050378">
    <property type="component" value="Unassembled WGS sequence"/>
</dbReference>
<dbReference type="Proteomes" id="UP001377972">
    <property type="component" value="Unassembled WGS sequence"/>
</dbReference>
<evidence type="ECO:0000313" key="3">
    <source>
        <dbReference type="Proteomes" id="UP000050378"/>
    </source>
</evidence>
<dbReference type="SUPFAM" id="SSF159238">
    <property type="entry name" value="SO1590-like"/>
    <property type="match status" value="1"/>
</dbReference>
<dbReference type="PATRIC" id="fig|570156.3.peg.1563"/>
<comment type="caution">
    <text evidence="1">The sequence shown here is derived from an EMBL/GenBank/DDBJ whole genome shotgun (WGS) entry which is preliminary data.</text>
</comment>
<keyword evidence="4" id="KW-1185">Reference proteome</keyword>
<accession>A0A0P7DVA6</accession>
<dbReference type="Pfam" id="PF11528">
    <property type="entry name" value="DUF3224"/>
    <property type="match status" value="1"/>
</dbReference>
<dbReference type="AlphaFoldDB" id="A0A0P7DVA6"/>
<dbReference type="InterPro" id="IPR021607">
    <property type="entry name" value="DUF3224"/>
</dbReference>
<proteinExistence type="predicted"/>
<dbReference type="RefSeq" id="WP_054554415.1">
    <property type="nucleotide sequence ID" value="NZ_JAQPZS010000010.1"/>
</dbReference>
<name>A0A0P7DVA6_9GAMM</name>
<dbReference type="OrthoDB" id="69764at2"/>
<evidence type="ECO:0000313" key="2">
    <source>
        <dbReference type="EMBL" id="MEJ6496790.1"/>
    </source>
</evidence>
<evidence type="ECO:0000313" key="4">
    <source>
        <dbReference type="Proteomes" id="UP001377972"/>
    </source>
</evidence>
<evidence type="ECO:0000313" key="1">
    <source>
        <dbReference type="EMBL" id="KPM81268.1"/>
    </source>
</evidence>
<dbReference type="Gene3D" id="2.40.350.10">
    <property type="entry name" value="SO1590-like"/>
    <property type="match status" value="1"/>
</dbReference>
<dbReference type="InterPro" id="IPR023159">
    <property type="entry name" value="SO1590-like_sf"/>
</dbReference>
<dbReference type="STRING" id="570156.AOG27_18205"/>
<reference evidence="1 3" key="1">
    <citation type="submission" date="2015-09" db="EMBL/GenBank/DDBJ databases">
        <title>Draft Genome Sequence of Pseudoalteromonas lipolytica UCD-48B.</title>
        <authorList>
            <person name="Krusor M."/>
            <person name="Coil D.A."/>
            <person name="Lang J.M."/>
            <person name="Eisen J.A."/>
            <person name="Alexiev A."/>
        </authorList>
    </citation>
    <scope>NUCLEOTIDE SEQUENCE [LARGE SCALE GENOMIC DNA]</scope>
    <source>
        <strain evidence="1 3">UCD-48B</strain>
    </source>
</reference>
<dbReference type="EMBL" id="LJTC01000014">
    <property type="protein sequence ID" value="KPM81268.1"/>
    <property type="molecule type" value="Genomic_DNA"/>
</dbReference>
<reference evidence="2 4" key="2">
    <citation type="submission" date="2023-01" db="EMBL/GenBank/DDBJ databases">
        <title>Trichodesmium-associated heterotrophic epibiont bacteria.</title>
        <authorList>
            <person name="Cleveland C.S."/>
            <person name="Webb E.A."/>
        </authorList>
    </citation>
    <scope>NUCLEOTIDE SEQUENCE [LARGE SCALE GENOMIC DNA]</scope>
    <source>
        <strain evidence="2 4">USCH2</strain>
    </source>
</reference>
<dbReference type="EMBL" id="JAQPZS010000010">
    <property type="protein sequence ID" value="MEJ6496790.1"/>
    <property type="molecule type" value="Genomic_DNA"/>
</dbReference>
<gene>
    <name evidence="1" type="ORF">AOG27_18205</name>
    <name evidence="2" type="ORF">PQI24_12145</name>
</gene>